<reference evidence="2 3" key="1">
    <citation type="submission" date="2014-04" db="EMBL/GenBank/DDBJ databases">
        <title>Draft genome sequence of Hydrogenovibrio marinus MH-110, a model organism for aerobic H2 metabolism.</title>
        <authorList>
            <person name="Cha H.J."/>
            <person name="Jo B.H."/>
            <person name="Hwang B.H."/>
        </authorList>
    </citation>
    <scope>NUCLEOTIDE SEQUENCE [LARGE SCALE GENOMIC DNA]</scope>
    <source>
        <strain evidence="2 3">MH-110</strain>
    </source>
</reference>
<dbReference type="AlphaFoldDB" id="A0A066ZSJ6"/>
<keyword evidence="3" id="KW-1185">Reference proteome</keyword>
<dbReference type="EMBL" id="JMIU01000001">
    <property type="protein sequence ID" value="KDN95224.1"/>
    <property type="molecule type" value="Genomic_DNA"/>
</dbReference>
<proteinExistence type="predicted"/>
<name>A0A066ZSJ6_HYDMR</name>
<dbReference type="Proteomes" id="UP000027341">
    <property type="component" value="Unassembled WGS sequence"/>
</dbReference>
<feature type="transmembrane region" description="Helical" evidence="1">
    <location>
        <begin position="39"/>
        <end position="61"/>
    </location>
</feature>
<dbReference type="STRING" id="28885.EI16_02665"/>
<keyword evidence="1" id="KW-0472">Membrane</keyword>
<gene>
    <name evidence="2" type="ORF">EI16_02665</name>
</gene>
<keyword evidence="1" id="KW-1133">Transmembrane helix</keyword>
<evidence type="ECO:0000313" key="3">
    <source>
        <dbReference type="Proteomes" id="UP000027341"/>
    </source>
</evidence>
<evidence type="ECO:0000256" key="1">
    <source>
        <dbReference type="SAM" id="Phobius"/>
    </source>
</evidence>
<evidence type="ECO:0000313" key="2">
    <source>
        <dbReference type="EMBL" id="KDN95224.1"/>
    </source>
</evidence>
<organism evidence="2 3">
    <name type="scientific">Hydrogenovibrio marinus</name>
    <dbReference type="NCBI Taxonomy" id="28885"/>
    <lineage>
        <taxon>Bacteria</taxon>
        <taxon>Pseudomonadati</taxon>
        <taxon>Pseudomonadota</taxon>
        <taxon>Gammaproteobacteria</taxon>
        <taxon>Thiotrichales</taxon>
        <taxon>Piscirickettsiaceae</taxon>
        <taxon>Hydrogenovibrio</taxon>
    </lineage>
</organism>
<protein>
    <submittedName>
        <fullName evidence="2">Uncharacterized protein</fullName>
    </submittedName>
</protein>
<sequence>MYIAIELLVLVLFLIVIWPNIKNEEWKEKFIDNKLARSILIIFVIILLFSLGIGLFFDIFFPVERLDVIQK</sequence>
<keyword evidence="1" id="KW-0812">Transmembrane</keyword>
<accession>A0A066ZSJ6</accession>
<comment type="caution">
    <text evidence="2">The sequence shown here is derived from an EMBL/GenBank/DDBJ whole genome shotgun (WGS) entry which is preliminary data.</text>
</comment>